<keyword evidence="5" id="KW-1185">Reference proteome</keyword>
<evidence type="ECO:0000256" key="2">
    <source>
        <dbReference type="ARBA" id="ARBA00022723"/>
    </source>
</evidence>
<dbReference type="InterPro" id="IPR051458">
    <property type="entry name" value="Cyt/Met_Dipeptidase"/>
</dbReference>
<keyword evidence="1" id="KW-0645">Protease</keyword>
<dbReference type="Proteomes" id="UP000533598">
    <property type="component" value="Unassembled WGS sequence"/>
</dbReference>
<dbReference type="PANTHER" id="PTHR43270:SF12">
    <property type="entry name" value="SUCCINYL-DIAMINOPIMELATE DESUCCINYLASE"/>
    <property type="match status" value="1"/>
</dbReference>
<dbReference type="Gene3D" id="3.40.630.10">
    <property type="entry name" value="Zn peptidases"/>
    <property type="match status" value="1"/>
</dbReference>
<evidence type="ECO:0008006" key="6">
    <source>
        <dbReference type="Google" id="ProtNLM"/>
    </source>
</evidence>
<dbReference type="RefSeq" id="WP_184999958.1">
    <property type="nucleotide sequence ID" value="NZ_BAAAUI010000013.1"/>
</dbReference>
<dbReference type="EMBL" id="JACHMH010000001">
    <property type="protein sequence ID" value="MBB4673898.1"/>
    <property type="molecule type" value="Genomic_DNA"/>
</dbReference>
<dbReference type="GO" id="GO:0008233">
    <property type="term" value="F:peptidase activity"/>
    <property type="evidence" value="ECO:0007669"/>
    <property type="project" value="UniProtKB-KW"/>
</dbReference>
<dbReference type="SUPFAM" id="SSF53187">
    <property type="entry name" value="Zn-dependent exopeptidases"/>
    <property type="match status" value="1"/>
</dbReference>
<evidence type="ECO:0000256" key="1">
    <source>
        <dbReference type="ARBA" id="ARBA00022670"/>
    </source>
</evidence>
<dbReference type="AlphaFoldDB" id="A0A7W7FR24"/>
<keyword evidence="3" id="KW-0378">Hydrolase</keyword>
<evidence type="ECO:0000313" key="4">
    <source>
        <dbReference type="EMBL" id="MBB4673898.1"/>
    </source>
</evidence>
<evidence type="ECO:0000256" key="3">
    <source>
        <dbReference type="ARBA" id="ARBA00022801"/>
    </source>
</evidence>
<sequence>MTDEHHPGAGSAEAQAVAALAETYLADLREWTTIPAISADPAHRADLTRSADALARGLDRDGWPRIRRWDLHGVPSVYAEWPGDPGAPTLLLYAHHDVPPPAALADWRFPPFEPTVRAGSLYGLGVRGGRGRIAALRLGVRAHLAATGGRAPMASLRLLADGAGVPSAGSLYELLGEHPAELTGDLLLCCAAEDVRVRAVPLLRTALDIRELAGPPPLSAAPGPGADERVELPSLHGYAEALATLVRTAGARASGLTDRGSAA</sequence>
<protein>
    <recommendedName>
        <fullName evidence="6">M20/M25/M40 family metallo-hydrolase</fullName>
    </recommendedName>
</protein>
<dbReference type="PANTHER" id="PTHR43270">
    <property type="entry name" value="BETA-ALA-HIS DIPEPTIDASE"/>
    <property type="match status" value="1"/>
</dbReference>
<gene>
    <name evidence="4" type="ORF">HNR67_000016</name>
</gene>
<proteinExistence type="predicted"/>
<name>A0A7W7FR24_9PSEU</name>
<keyword evidence="2" id="KW-0479">Metal-binding</keyword>
<accession>A0A7W7FR24</accession>
<dbReference type="GO" id="GO:0046872">
    <property type="term" value="F:metal ion binding"/>
    <property type="evidence" value="ECO:0007669"/>
    <property type="project" value="UniProtKB-KW"/>
</dbReference>
<organism evidence="4 5">
    <name type="scientific">Crossiella cryophila</name>
    <dbReference type="NCBI Taxonomy" id="43355"/>
    <lineage>
        <taxon>Bacteria</taxon>
        <taxon>Bacillati</taxon>
        <taxon>Actinomycetota</taxon>
        <taxon>Actinomycetes</taxon>
        <taxon>Pseudonocardiales</taxon>
        <taxon>Pseudonocardiaceae</taxon>
        <taxon>Crossiella</taxon>
    </lineage>
</organism>
<reference evidence="4 5" key="1">
    <citation type="submission" date="2020-08" db="EMBL/GenBank/DDBJ databases">
        <title>Sequencing the genomes of 1000 actinobacteria strains.</title>
        <authorList>
            <person name="Klenk H.-P."/>
        </authorList>
    </citation>
    <scope>NUCLEOTIDE SEQUENCE [LARGE SCALE GENOMIC DNA]</scope>
    <source>
        <strain evidence="4 5">DSM 44230</strain>
    </source>
</reference>
<dbReference type="GO" id="GO:0006508">
    <property type="term" value="P:proteolysis"/>
    <property type="evidence" value="ECO:0007669"/>
    <property type="project" value="UniProtKB-KW"/>
</dbReference>
<evidence type="ECO:0000313" key="5">
    <source>
        <dbReference type="Proteomes" id="UP000533598"/>
    </source>
</evidence>
<comment type="caution">
    <text evidence="4">The sequence shown here is derived from an EMBL/GenBank/DDBJ whole genome shotgun (WGS) entry which is preliminary data.</text>
</comment>